<evidence type="ECO:0000313" key="3">
    <source>
        <dbReference type="Proteomes" id="UP000320443"/>
    </source>
</evidence>
<dbReference type="SUPFAM" id="SSF50494">
    <property type="entry name" value="Trypsin-like serine proteases"/>
    <property type="match status" value="1"/>
</dbReference>
<protein>
    <recommendedName>
        <fullName evidence="4">Secreted protein</fullName>
    </recommendedName>
</protein>
<evidence type="ECO:0008006" key="4">
    <source>
        <dbReference type="Google" id="ProtNLM"/>
    </source>
</evidence>
<reference evidence="2 3" key="1">
    <citation type="submission" date="2019-07" db="EMBL/GenBank/DDBJ databases">
        <title>Draft genome of C. aurimucosum strain 2274.</title>
        <authorList>
            <person name="Pacheco L.G.C."/>
            <person name="Aguiar E.R.G.R."/>
            <person name="Santos C.S."/>
            <person name="Rocha D.J.P.G."/>
            <person name="Sant'Anna L.O."/>
            <person name="Mattos-Guaraldi A.L."/>
            <person name="Santos L.S."/>
        </authorList>
    </citation>
    <scope>NUCLEOTIDE SEQUENCE [LARGE SCALE GENOMIC DNA]</scope>
    <source>
        <strain evidence="2 3">2274</strain>
    </source>
</reference>
<dbReference type="InterPro" id="IPR043504">
    <property type="entry name" value="Peptidase_S1_PA_chymotrypsin"/>
</dbReference>
<dbReference type="AlphaFoldDB" id="A0A553FWA0"/>
<dbReference type="Gene3D" id="2.40.10.10">
    <property type="entry name" value="Trypsin-like serine proteases"/>
    <property type="match status" value="2"/>
</dbReference>
<dbReference type="RefSeq" id="WP_144013565.1">
    <property type="nucleotide sequence ID" value="NZ_VKDK01000010.1"/>
</dbReference>
<dbReference type="EMBL" id="VKDK01000010">
    <property type="protein sequence ID" value="TRX61526.1"/>
    <property type="molecule type" value="Genomic_DNA"/>
</dbReference>
<name>A0A553FWA0_9CORY</name>
<gene>
    <name evidence="2" type="ORF">FNY97_07550</name>
</gene>
<accession>A0A553FWA0</accession>
<keyword evidence="3" id="KW-1185">Reference proteome</keyword>
<dbReference type="PROSITE" id="PS51257">
    <property type="entry name" value="PROKAR_LIPOPROTEIN"/>
    <property type="match status" value="1"/>
</dbReference>
<evidence type="ECO:0000313" key="2">
    <source>
        <dbReference type="EMBL" id="TRX61526.1"/>
    </source>
</evidence>
<proteinExistence type="predicted"/>
<evidence type="ECO:0000256" key="1">
    <source>
        <dbReference type="SAM" id="SignalP"/>
    </source>
</evidence>
<organism evidence="2 3">
    <name type="scientific">Corynebacterium hiratae</name>
    <dbReference type="NCBI Taxonomy" id="3139423"/>
    <lineage>
        <taxon>Bacteria</taxon>
        <taxon>Bacillati</taxon>
        <taxon>Actinomycetota</taxon>
        <taxon>Actinomycetes</taxon>
        <taxon>Mycobacteriales</taxon>
        <taxon>Corynebacteriaceae</taxon>
        <taxon>Corynebacterium</taxon>
    </lineage>
</organism>
<keyword evidence="1" id="KW-0732">Signal</keyword>
<feature type="chain" id="PRO_5022159697" description="Secreted protein" evidence="1">
    <location>
        <begin position="37"/>
        <end position="267"/>
    </location>
</feature>
<comment type="caution">
    <text evidence="2">The sequence shown here is derived from an EMBL/GenBank/DDBJ whole genome shotgun (WGS) entry which is preliminary data.</text>
</comment>
<feature type="signal peptide" evidence="1">
    <location>
        <begin position="1"/>
        <end position="36"/>
    </location>
</feature>
<dbReference type="InterPro" id="IPR009003">
    <property type="entry name" value="Peptidase_S1_PA"/>
</dbReference>
<sequence length="267" mass="27616">MMKKFLPHRSSRLLSGLASVVGACSLAVGLAAPAMAGEGVAVIQGQKIVASDGSLCSVGYVEPTRAWTSAHCGLNGEQIYNEAGQHVGTLRWFKPSGAAGHDLAYIQFAGGTYSAGNPLTGDGMAPVPSEGSTVCFDGQATERQCGTAVRGPGLFPGMNYVVDVALAPGDSGGAVSVPGQPGVVGIYQGITQASRDGQTITFSNYARMPRADELAHLPHQGWVPRRPNREPGNPVRMVQERGEALSSTSSTGPEGLRGLAMYFGLSI</sequence>
<dbReference type="Proteomes" id="UP000320443">
    <property type="component" value="Unassembled WGS sequence"/>
</dbReference>